<dbReference type="SUPFAM" id="SSF54928">
    <property type="entry name" value="RNA-binding domain, RBD"/>
    <property type="match status" value="1"/>
</dbReference>
<dbReference type="Pfam" id="PF00076">
    <property type="entry name" value="RRM_1"/>
    <property type="match status" value="1"/>
</dbReference>
<dbReference type="GO" id="GO:0005634">
    <property type="term" value="C:nucleus"/>
    <property type="evidence" value="ECO:0007669"/>
    <property type="project" value="UniProtKB-SubCell"/>
</dbReference>
<accession>A0A665UYE2</accession>
<dbReference type="PROSITE" id="PS50102">
    <property type="entry name" value="RRM"/>
    <property type="match status" value="1"/>
</dbReference>
<organism evidence="11 12">
    <name type="scientific">Echeneis naucrates</name>
    <name type="common">Live sharksucker</name>
    <dbReference type="NCBI Taxonomy" id="173247"/>
    <lineage>
        <taxon>Eukaryota</taxon>
        <taxon>Metazoa</taxon>
        <taxon>Chordata</taxon>
        <taxon>Craniata</taxon>
        <taxon>Vertebrata</taxon>
        <taxon>Euteleostomi</taxon>
        <taxon>Actinopterygii</taxon>
        <taxon>Neopterygii</taxon>
        <taxon>Teleostei</taxon>
        <taxon>Neoteleostei</taxon>
        <taxon>Acanthomorphata</taxon>
        <taxon>Carangaria</taxon>
        <taxon>Carangiformes</taxon>
        <taxon>Echeneidae</taxon>
        <taxon>Echeneis</taxon>
    </lineage>
</organism>
<evidence type="ECO:0000256" key="2">
    <source>
        <dbReference type="ARBA" id="ARBA00022553"/>
    </source>
</evidence>
<feature type="compositionally biased region" description="Low complexity" evidence="9">
    <location>
        <begin position="222"/>
        <end position="241"/>
    </location>
</feature>
<feature type="region of interest" description="Disordered" evidence="9">
    <location>
        <begin position="141"/>
        <end position="273"/>
    </location>
</feature>
<evidence type="ECO:0000256" key="3">
    <source>
        <dbReference type="ARBA" id="ARBA00022884"/>
    </source>
</evidence>
<keyword evidence="2" id="KW-0597">Phosphoprotein</keyword>
<dbReference type="InterPro" id="IPR035979">
    <property type="entry name" value="RBD_domain_sf"/>
</dbReference>
<evidence type="ECO:0000256" key="7">
    <source>
        <dbReference type="ARBA" id="ARBA00023242"/>
    </source>
</evidence>
<reference evidence="11" key="1">
    <citation type="submission" date="2021-04" db="EMBL/GenBank/DDBJ databases">
        <authorList>
            <consortium name="Wellcome Sanger Institute Data Sharing"/>
        </authorList>
    </citation>
    <scope>NUCLEOTIDE SEQUENCE [LARGE SCALE GENOMIC DNA]</scope>
</reference>
<dbReference type="GO" id="GO:0045944">
    <property type="term" value="P:positive regulation of transcription by RNA polymerase II"/>
    <property type="evidence" value="ECO:0007669"/>
    <property type="project" value="TreeGrafter"/>
</dbReference>
<feature type="region of interest" description="Disordered" evidence="9">
    <location>
        <begin position="1"/>
        <end position="28"/>
    </location>
</feature>
<feature type="compositionally biased region" description="Basic residues" evidence="9">
    <location>
        <begin position="195"/>
        <end position="204"/>
    </location>
</feature>
<dbReference type="Ensembl" id="ENSENLT00000025174.1">
    <property type="protein sequence ID" value="ENSENLP00000024380.1"/>
    <property type="gene ID" value="ENSENLG00000011026.1"/>
</dbReference>
<keyword evidence="12" id="KW-1185">Reference proteome</keyword>
<keyword evidence="3 8" id="KW-0694">RNA-binding</keyword>
<dbReference type="InterPro" id="IPR012677">
    <property type="entry name" value="Nucleotide-bd_a/b_plait_sf"/>
</dbReference>
<evidence type="ECO:0000256" key="5">
    <source>
        <dbReference type="ARBA" id="ARBA00023159"/>
    </source>
</evidence>
<proteinExistence type="predicted"/>
<feature type="compositionally biased region" description="Basic and acidic residues" evidence="9">
    <location>
        <begin position="150"/>
        <end position="165"/>
    </location>
</feature>
<keyword evidence="6" id="KW-0804">Transcription</keyword>
<evidence type="ECO:0000256" key="4">
    <source>
        <dbReference type="ARBA" id="ARBA00023015"/>
    </source>
</evidence>
<evidence type="ECO:0000256" key="8">
    <source>
        <dbReference type="PROSITE-ProRule" id="PRU00176"/>
    </source>
</evidence>
<dbReference type="GO" id="GO:0003712">
    <property type="term" value="F:transcription coregulator activity"/>
    <property type="evidence" value="ECO:0007669"/>
    <property type="project" value="InterPro"/>
</dbReference>
<feature type="region of interest" description="Disordered" evidence="9">
    <location>
        <begin position="117"/>
        <end position="136"/>
    </location>
</feature>
<feature type="domain" description="RRM" evidence="10">
    <location>
        <begin position="304"/>
        <end position="389"/>
    </location>
</feature>
<reference evidence="11" key="2">
    <citation type="submission" date="2025-08" db="UniProtKB">
        <authorList>
            <consortium name="Ensembl"/>
        </authorList>
    </citation>
    <scope>IDENTIFICATION</scope>
</reference>
<evidence type="ECO:0000313" key="12">
    <source>
        <dbReference type="Proteomes" id="UP000472264"/>
    </source>
</evidence>
<reference evidence="11" key="3">
    <citation type="submission" date="2025-09" db="UniProtKB">
        <authorList>
            <consortium name="Ensembl"/>
        </authorList>
    </citation>
    <scope>IDENTIFICATION</scope>
</reference>
<dbReference type="GO" id="GO:0003723">
    <property type="term" value="F:RNA binding"/>
    <property type="evidence" value="ECO:0007669"/>
    <property type="project" value="UniProtKB-UniRule"/>
</dbReference>
<dbReference type="InterPro" id="IPR000504">
    <property type="entry name" value="RRM_dom"/>
</dbReference>
<keyword evidence="4" id="KW-0805">Transcription regulation</keyword>
<dbReference type="Proteomes" id="UP000472264">
    <property type="component" value="Chromosome 15"/>
</dbReference>
<evidence type="ECO:0000256" key="6">
    <source>
        <dbReference type="ARBA" id="ARBA00023163"/>
    </source>
</evidence>
<evidence type="ECO:0000256" key="9">
    <source>
        <dbReference type="SAM" id="MobiDB-lite"/>
    </source>
</evidence>
<keyword evidence="5" id="KW-0010">Activator</keyword>
<sequence>KTAVDRLRANDLSSTAALTPPATPPHQMWKPLAPVALLGKSKATGTSKSTPSKVIKIEARPLPSVKSRSKPTPATAAVDPNVACIDHDYCLPNKGTHTAEPGKRWNVKQQSFITIKPIKQPATGFPHTVPLDHRTDSMETGSVLETPDASPERQETNSTVKERSHSRGPLRRPYHHLTASHTSSSGTSPKERNGGRSRKRRSHRSPSPLSSSSEYRRRHSESSSSSSSRSSSRSSPSASRSPPRRRRYSYSSSRSGSWSRSRSRSQSPQRQAQWRRSRGLYRYSFIVALNQLMYSLSPPQEERRVVYVGRIRATMTQKELKERFSLFGEIEDCTLHFRDHGDNYGFVTYYDTKDAFTAIENGSKLRKPDELPFDLCFGGRRQFCQTSYSDLDSNREYDPLPVKGNFHALDFDTLLKQAQQNMKR</sequence>
<keyword evidence="7" id="KW-0539">Nucleus</keyword>
<dbReference type="SMART" id="SM00360">
    <property type="entry name" value="RRM"/>
    <property type="match status" value="1"/>
</dbReference>
<protein>
    <submittedName>
        <fullName evidence="11">PPARG related coactivator 1</fullName>
    </submittedName>
</protein>
<dbReference type="InterPro" id="IPR034605">
    <property type="entry name" value="PGC-1"/>
</dbReference>
<evidence type="ECO:0000259" key="10">
    <source>
        <dbReference type="PROSITE" id="PS50102"/>
    </source>
</evidence>
<comment type="subcellular location">
    <subcellularLocation>
        <location evidence="1">Nucleus</location>
    </subcellularLocation>
</comment>
<feature type="compositionally biased region" description="Polar residues" evidence="9">
    <location>
        <begin position="179"/>
        <end position="188"/>
    </location>
</feature>
<evidence type="ECO:0000256" key="1">
    <source>
        <dbReference type="ARBA" id="ARBA00004123"/>
    </source>
</evidence>
<name>A0A665UYE2_ECHNA</name>
<dbReference type="PANTHER" id="PTHR15528:SF5">
    <property type="entry name" value="PEROXISOME PROLIFERATOR-ACTIVATED RECEPTOR GAMMA COACTIVATOR-RELATED PROTEIN 1"/>
    <property type="match status" value="1"/>
</dbReference>
<dbReference type="PANTHER" id="PTHR15528">
    <property type="entry name" value="PEROXISOME PROLIFERATOR ACTIVATED RECEPTOR GAMMA COACTIVATOR 1 PGC-1 -RELATED"/>
    <property type="match status" value="1"/>
</dbReference>
<dbReference type="AlphaFoldDB" id="A0A665UYE2"/>
<feature type="compositionally biased region" description="Low complexity" evidence="9">
    <location>
        <begin position="249"/>
        <end position="272"/>
    </location>
</feature>
<evidence type="ECO:0000313" key="11">
    <source>
        <dbReference type="Ensembl" id="ENSENLP00000024380.1"/>
    </source>
</evidence>
<feature type="compositionally biased region" description="Basic residues" evidence="9">
    <location>
        <begin position="166"/>
        <end position="175"/>
    </location>
</feature>
<dbReference type="Gene3D" id="3.30.70.330">
    <property type="match status" value="1"/>
</dbReference>